<dbReference type="EMBL" id="FTOQ01000007">
    <property type="protein sequence ID" value="SIS94651.1"/>
    <property type="molecule type" value="Genomic_DNA"/>
</dbReference>
<organism evidence="1 2">
    <name type="scientific">Roseivivax lentus</name>
    <dbReference type="NCBI Taxonomy" id="633194"/>
    <lineage>
        <taxon>Bacteria</taxon>
        <taxon>Pseudomonadati</taxon>
        <taxon>Pseudomonadota</taxon>
        <taxon>Alphaproteobacteria</taxon>
        <taxon>Rhodobacterales</taxon>
        <taxon>Roseobacteraceae</taxon>
        <taxon>Roseivivax</taxon>
    </lineage>
</organism>
<gene>
    <name evidence="1" type="ORF">SAMN05421759_10773</name>
</gene>
<keyword evidence="2" id="KW-1185">Reference proteome</keyword>
<sequence>MHMDPTPITAAAPSDPFEVEVVHTEAGLKALKAAWDDLCLRDPDAHIFLSWAWTRASFHAAGQGWSVLVVRRAGDGGCVAILPLSQRTRWSESAGMVQTELKAGGRGLLSPFTGFLCDPAEEAPAIAALARSLAAMPWARLSLLYAAPAARMDALAAALEAEGLETAQKRYVDRVTKADKLTTPVFSLPASFGAVLDTLIPGDLARAYSAWRDKRGAPEARLTLVKPASIEAALTVLEALAARLGPEEADRIARAAPLLRAAAAQDLLFLPILWKGKMPVAAAAHVFDADFGDMIRLFALAPEDAAGQEALHFLTLYALEWTFANDGIDFHFGRDADSSAALLPTRGVESRYLSVRRPGATPETGFDPRALGDALGLMRRFIEAGETAKALALCTQIEEVVQG</sequence>
<proteinExistence type="predicted"/>
<evidence type="ECO:0000313" key="1">
    <source>
        <dbReference type="EMBL" id="SIS94651.1"/>
    </source>
</evidence>
<name>A0A1N7N8Y4_9RHOB</name>
<dbReference type="Proteomes" id="UP000186684">
    <property type="component" value="Unassembled WGS sequence"/>
</dbReference>
<evidence type="ECO:0000313" key="2">
    <source>
        <dbReference type="Proteomes" id="UP000186684"/>
    </source>
</evidence>
<dbReference type="AlphaFoldDB" id="A0A1N7N8Y4"/>
<evidence type="ECO:0008006" key="3">
    <source>
        <dbReference type="Google" id="ProtNLM"/>
    </source>
</evidence>
<dbReference type="STRING" id="633194.SAMN05421759_10773"/>
<reference evidence="2" key="1">
    <citation type="submission" date="2017-01" db="EMBL/GenBank/DDBJ databases">
        <authorList>
            <person name="Varghese N."/>
            <person name="Submissions S."/>
        </authorList>
    </citation>
    <scope>NUCLEOTIDE SEQUENCE [LARGE SCALE GENOMIC DNA]</scope>
    <source>
        <strain evidence="2">DSM 29430</strain>
    </source>
</reference>
<protein>
    <recommendedName>
        <fullName evidence="3">Acetyltransferase involved in cellulose biosynthesis, CelD/BcsL family</fullName>
    </recommendedName>
</protein>
<accession>A0A1N7N8Y4</accession>